<reference evidence="13" key="2">
    <citation type="submission" date="2020-11" db="EMBL/GenBank/DDBJ databases">
        <authorList>
            <consortium name="DOE Joint Genome Institute"/>
            <person name="Kuo A."/>
            <person name="Miyauchi S."/>
            <person name="Kiss E."/>
            <person name="Drula E."/>
            <person name="Kohler A."/>
            <person name="Sanchez-Garcia M."/>
            <person name="Andreopoulos B."/>
            <person name="Barry K.W."/>
            <person name="Bonito G."/>
            <person name="Buee M."/>
            <person name="Carver A."/>
            <person name="Chen C."/>
            <person name="Cichocki N."/>
            <person name="Clum A."/>
            <person name="Culley D."/>
            <person name="Crous P.W."/>
            <person name="Fauchery L."/>
            <person name="Girlanda M."/>
            <person name="Hayes R."/>
            <person name="Keri Z."/>
            <person name="Labutti K."/>
            <person name="Lipzen A."/>
            <person name="Lombard V."/>
            <person name="Magnuson J."/>
            <person name="Maillard F."/>
            <person name="Morin E."/>
            <person name="Murat C."/>
            <person name="Nolan M."/>
            <person name="Ohm R."/>
            <person name="Pangilinan J."/>
            <person name="Pereira M."/>
            <person name="Perotto S."/>
            <person name="Peter M."/>
            <person name="Riley R."/>
            <person name="Sitrit Y."/>
            <person name="Stielow B."/>
            <person name="Szollosi G."/>
            <person name="Zifcakova L."/>
            <person name="Stursova M."/>
            <person name="Spatafora J.W."/>
            <person name="Tedersoo L."/>
            <person name="Vaario L.-M."/>
            <person name="Yamada A."/>
            <person name="Yan M."/>
            <person name="Wang P."/>
            <person name="Xu J."/>
            <person name="Bruns T."/>
            <person name="Baldrian P."/>
            <person name="Vilgalys R."/>
            <person name="Henrissat B."/>
            <person name="Grigoriev I.V."/>
            <person name="Hibbett D."/>
            <person name="Nagy L.G."/>
            <person name="Martin F.M."/>
        </authorList>
    </citation>
    <scope>NUCLEOTIDE SEQUENCE</scope>
    <source>
        <strain evidence="13">UH-Tt-Lm1</strain>
    </source>
</reference>
<evidence type="ECO:0000256" key="1">
    <source>
        <dbReference type="ARBA" id="ARBA00004127"/>
    </source>
</evidence>
<dbReference type="OrthoDB" id="3352408at2759"/>
<evidence type="ECO:0000256" key="7">
    <source>
        <dbReference type="ARBA" id="ARBA00022967"/>
    </source>
</evidence>
<evidence type="ECO:0000313" key="14">
    <source>
        <dbReference type="Proteomes" id="UP000736335"/>
    </source>
</evidence>
<protein>
    <recommendedName>
        <fullName evidence="12">P-type ATPase A domain-containing protein</fullName>
    </recommendedName>
</protein>
<dbReference type="SUPFAM" id="SSF81653">
    <property type="entry name" value="Calcium ATPase, transduction domain A"/>
    <property type="match status" value="1"/>
</dbReference>
<keyword evidence="2" id="KW-0597">Phosphoprotein</keyword>
<organism evidence="13 14">
    <name type="scientific">Thelephora terrestris</name>
    <dbReference type="NCBI Taxonomy" id="56493"/>
    <lineage>
        <taxon>Eukaryota</taxon>
        <taxon>Fungi</taxon>
        <taxon>Dikarya</taxon>
        <taxon>Basidiomycota</taxon>
        <taxon>Agaricomycotina</taxon>
        <taxon>Agaricomycetes</taxon>
        <taxon>Thelephorales</taxon>
        <taxon>Thelephoraceae</taxon>
        <taxon>Thelephora</taxon>
    </lineage>
</organism>
<keyword evidence="14" id="KW-1185">Reference proteome</keyword>
<comment type="subcellular location">
    <subcellularLocation>
        <location evidence="1">Endomembrane system</location>
        <topology evidence="1">Multi-pass membrane protein</topology>
    </subcellularLocation>
</comment>
<dbReference type="Proteomes" id="UP000736335">
    <property type="component" value="Unassembled WGS sequence"/>
</dbReference>
<keyword evidence="7" id="KW-1278">Translocase</keyword>
<keyword evidence="6" id="KW-0460">Magnesium</keyword>
<dbReference type="InterPro" id="IPR023298">
    <property type="entry name" value="ATPase_P-typ_TM_dom_sf"/>
</dbReference>
<keyword evidence="4" id="KW-0547">Nucleotide-binding</keyword>
<evidence type="ECO:0000256" key="4">
    <source>
        <dbReference type="ARBA" id="ARBA00022741"/>
    </source>
</evidence>
<evidence type="ECO:0000256" key="8">
    <source>
        <dbReference type="ARBA" id="ARBA00022989"/>
    </source>
</evidence>
<dbReference type="InterPro" id="IPR059000">
    <property type="entry name" value="ATPase_P-type_domA"/>
</dbReference>
<sequence>MRALSSSLLCFYSYRYSPDEAKVPRVSQIAHIHAFELVPGNVITVSVGDKTPADCRLFSIPSSSFRVHQAILTGEGESVSKTTDVVPDIKAVKQDMTALLFSVCPRLSSTLINPFTVYHPWDYRRHWQCTGHRGLHWPEDSHRRHPQVNFISNQREDAPQRKLDDFGDMLARIISIICVFVWVINFKNFGDPSHRGVFHGAIHYFETTVALAVAAIPEGLAAVITACLALGTKKNGSGGRNHERFTGPCTQVHRSQHL</sequence>
<feature type="compositionally biased region" description="Polar residues" evidence="10">
    <location>
        <begin position="248"/>
        <end position="258"/>
    </location>
</feature>
<dbReference type="Pfam" id="PF00122">
    <property type="entry name" value="E1-E2_ATPase"/>
    <property type="match status" value="1"/>
</dbReference>
<feature type="domain" description="P-type ATPase A" evidence="12">
    <location>
        <begin position="16"/>
        <end position="83"/>
    </location>
</feature>
<accession>A0A9P6HA74</accession>
<dbReference type="InterPro" id="IPR008250">
    <property type="entry name" value="ATPase_P-typ_transduc_dom_A_sf"/>
</dbReference>
<evidence type="ECO:0000256" key="11">
    <source>
        <dbReference type="SAM" id="Phobius"/>
    </source>
</evidence>
<evidence type="ECO:0000256" key="3">
    <source>
        <dbReference type="ARBA" id="ARBA00022692"/>
    </source>
</evidence>
<keyword evidence="3 11" id="KW-0812">Transmembrane</keyword>
<evidence type="ECO:0000256" key="9">
    <source>
        <dbReference type="ARBA" id="ARBA00023136"/>
    </source>
</evidence>
<feature type="region of interest" description="Disordered" evidence="10">
    <location>
        <begin position="239"/>
        <end position="258"/>
    </location>
</feature>
<dbReference type="Gene3D" id="1.20.1110.10">
    <property type="entry name" value="Calcium-transporting ATPase, transmembrane domain"/>
    <property type="match status" value="1"/>
</dbReference>
<evidence type="ECO:0000256" key="6">
    <source>
        <dbReference type="ARBA" id="ARBA00022842"/>
    </source>
</evidence>
<keyword evidence="8 11" id="KW-1133">Transmembrane helix</keyword>
<evidence type="ECO:0000256" key="10">
    <source>
        <dbReference type="SAM" id="MobiDB-lite"/>
    </source>
</evidence>
<dbReference type="SUPFAM" id="SSF81665">
    <property type="entry name" value="Calcium ATPase, transmembrane domain M"/>
    <property type="match status" value="1"/>
</dbReference>
<evidence type="ECO:0000256" key="5">
    <source>
        <dbReference type="ARBA" id="ARBA00022840"/>
    </source>
</evidence>
<keyword evidence="9 11" id="KW-0472">Membrane</keyword>
<dbReference type="PANTHER" id="PTHR42861">
    <property type="entry name" value="CALCIUM-TRANSPORTING ATPASE"/>
    <property type="match status" value="1"/>
</dbReference>
<feature type="transmembrane region" description="Helical" evidence="11">
    <location>
        <begin position="209"/>
        <end position="231"/>
    </location>
</feature>
<gene>
    <name evidence="13" type="ORF">BJ322DRAFT_1213115</name>
</gene>
<dbReference type="GO" id="GO:0012505">
    <property type="term" value="C:endomembrane system"/>
    <property type="evidence" value="ECO:0007669"/>
    <property type="project" value="UniProtKB-SubCell"/>
</dbReference>
<evidence type="ECO:0000313" key="13">
    <source>
        <dbReference type="EMBL" id="KAF9781808.1"/>
    </source>
</evidence>
<evidence type="ECO:0000259" key="12">
    <source>
        <dbReference type="Pfam" id="PF00122"/>
    </source>
</evidence>
<proteinExistence type="predicted"/>
<dbReference type="Gene3D" id="2.70.150.10">
    <property type="entry name" value="Calcium-transporting ATPase, cytoplasmic transduction domain A"/>
    <property type="match status" value="1"/>
</dbReference>
<feature type="transmembrane region" description="Helical" evidence="11">
    <location>
        <begin position="169"/>
        <end position="189"/>
    </location>
</feature>
<keyword evidence="5" id="KW-0067">ATP-binding</keyword>
<dbReference type="GO" id="GO:0005524">
    <property type="term" value="F:ATP binding"/>
    <property type="evidence" value="ECO:0007669"/>
    <property type="project" value="UniProtKB-KW"/>
</dbReference>
<evidence type="ECO:0000256" key="2">
    <source>
        <dbReference type="ARBA" id="ARBA00022553"/>
    </source>
</evidence>
<reference evidence="13" key="1">
    <citation type="journal article" date="2020" name="Nat. Commun.">
        <title>Large-scale genome sequencing of mycorrhizal fungi provides insights into the early evolution of symbiotic traits.</title>
        <authorList>
            <person name="Miyauchi S."/>
            <person name="Kiss E."/>
            <person name="Kuo A."/>
            <person name="Drula E."/>
            <person name="Kohler A."/>
            <person name="Sanchez-Garcia M."/>
            <person name="Morin E."/>
            <person name="Andreopoulos B."/>
            <person name="Barry K.W."/>
            <person name="Bonito G."/>
            <person name="Buee M."/>
            <person name="Carver A."/>
            <person name="Chen C."/>
            <person name="Cichocki N."/>
            <person name="Clum A."/>
            <person name="Culley D."/>
            <person name="Crous P.W."/>
            <person name="Fauchery L."/>
            <person name="Girlanda M."/>
            <person name="Hayes R.D."/>
            <person name="Keri Z."/>
            <person name="LaButti K."/>
            <person name="Lipzen A."/>
            <person name="Lombard V."/>
            <person name="Magnuson J."/>
            <person name="Maillard F."/>
            <person name="Murat C."/>
            <person name="Nolan M."/>
            <person name="Ohm R.A."/>
            <person name="Pangilinan J."/>
            <person name="Pereira M.F."/>
            <person name="Perotto S."/>
            <person name="Peter M."/>
            <person name="Pfister S."/>
            <person name="Riley R."/>
            <person name="Sitrit Y."/>
            <person name="Stielow J.B."/>
            <person name="Szollosi G."/>
            <person name="Zifcakova L."/>
            <person name="Stursova M."/>
            <person name="Spatafora J.W."/>
            <person name="Tedersoo L."/>
            <person name="Vaario L.M."/>
            <person name="Yamada A."/>
            <person name="Yan M."/>
            <person name="Wang P."/>
            <person name="Xu J."/>
            <person name="Bruns T."/>
            <person name="Baldrian P."/>
            <person name="Vilgalys R."/>
            <person name="Dunand C."/>
            <person name="Henrissat B."/>
            <person name="Grigoriev I.V."/>
            <person name="Hibbett D."/>
            <person name="Nagy L.G."/>
            <person name="Martin F.M."/>
        </authorList>
    </citation>
    <scope>NUCLEOTIDE SEQUENCE</scope>
    <source>
        <strain evidence="13">UH-Tt-Lm1</strain>
    </source>
</reference>
<dbReference type="FunFam" id="2.70.150.10:FF:000160">
    <property type="entry name" value="Sarcoplasmic/endoplasmic reticulum calcium ATPase 1"/>
    <property type="match status" value="1"/>
</dbReference>
<comment type="caution">
    <text evidence="13">The sequence shown here is derived from an EMBL/GenBank/DDBJ whole genome shotgun (WGS) entry which is preliminary data.</text>
</comment>
<dbReference type="AlphaFoldDB" id="A0A9P6HA74"/>
<dbReference type="EMBL" id="WIUZ02000013">
    <property type="protein sequence ID" value="KAF9781808.1"/>
    <property type="molecule type" value="Genomic_DNA"/>
</dbReference>
<name>A0A9P6HA74_9AGAM</name>